<feature type="region of interest" description="Disordered" evidence="2">
    <location>
        <begin position="120"/>
        <end position="205"/>
    </location>
</feature>
<feature type="domain" description="C2H2-type" evidence="3">
    <location>
        <begin position="219"/>
        <end position="250"/>
    </location>
</feature>
<dbReference type="PANTHER" id="PTHR36167:SF3">
    <property type="entry name" value="C2H2 FINGER DOMAIN TRANSCRIPTION FACTOR (EUROFUNG)-RELATED"/>
    <property type="match status" value="1"/>
</dbReference>
<accession>A0A9P6H7A0</accession>
<dbReference type="PROSITE" id="PS00028">
    <property type="entry name" value="ZINC_FINGER_C2H2_1"/>
    <property type="match status" value="1"/>
</dbReference>
<keyword evidence="1" id="KW-0863">Zinc-finger</keyword>
<keyword evidence="5" id="KW-1185">Reference proteome</keyword>
<dbReference type="GO" id="GO:0008270">
    <property type="term" value="F:zinc ion binding"/>
    <property type="evidence" value="ECO:0007669"/>
    <property type="project" value="UniProtKB-KW"/>
</dbReference>
<feature type="compositionally biased region" description="Polar residues" evidence="2">
    <location>
        <begin position="408"/>
        <end position="428"/>
    </location>
</feature>
<name>A0A9P6H7A0_9AGAM</name>
<feature type="region of interest" description="Disordered" evidence="2">
    <location>
        <begin position="396"/>
        <end position="532"/>
    </location>
</feature>
<dbReference type="EMBL" id="WIUZ02000020">
    <property type="protein sequence ID" value="KAF9779155.1"/>
    <property type="molecule type" value="Genomic_DNA"/>
</dbReference>
<reference evidence="4" key="2">
    <citation type="submission" date="2020-11" db="EMBL/GenBank/DDBJ databases">
        <authorList>
            <consortium name="DOE Joint Genome Institute"/>
            <person name="Kuo A."/>
            <person name="Miyauchi S."/>
            <person name="Kiss E."/>
            <person name="Drula E."/>
            <person name="Kohler A."/>
            <person name="Sanchez-Garcia M."/>
            <person name="Andreopoulos B."/>
            <person name="Barry K.W."/>
            <person name="Bonito G."/>
            <person name="Buee M."/>
            <person name="Carver A."/>
            <person name="Chen C."/>
            <person name="Cichocki N."/>
            <person name="Clum A."/>
            <person name="Culley D."/>
            <person name="Crous P.W."/>
            <person name="Fauchery L."/>
            <person name="Girlanda M."/>
            <person name="Hayes R."/>
            <person name="Keri Z."/>
            <person name="Labutti K."/>
            <person name="Lipzen A."/>
            <person name="Lombard V."/>
            <person name="Magnuson J."/>
            <person name="Maillard F."/>
            <person name="Morin E."/>
            <person name="Murat C."/>
            <person name="Nolan M."/>
            <person name="Ohm R."/>
            <person name="Pangilinan J."/>
            <person name="Pereira M."/>
            <person name="Perotto S."/>
            <person name="Peter M."/>
            <person name="Riley R."/>
            <person name="Sitrit Y."/>
            <person name="Stielow B."/>
            <person name="Szollosi G."/>
            <person name="Zifcakova L."/>
            <person name="Stursova M."/>
            <person name="Spatafora J.W."/>
            <person name="Tedersoo L."/>
            <person name="Vaario L.-M."/>
            <person name="Yamada A."/>
            <person name="Yan M."/>
            <person name="Wang P."/>
            <person name="Xu J."/>
            <person name="Bruns T."/>
            <person name="Baldrian P."/>
            <person name="Vilgalys R."/>
            <person name="Henrissat B."/>
            <person name="Grigoriev I.V."/>
            <person name="Hibbett D."/>
            <person name="Nagy L.G."/>
            <person name="Martin F.M."/>
        </authorList>
    </citation>
    <scope>NUCLEOTIDE SEQUENCE</scope>
    <source>
        <strain evidence="4">UH-Tt-Lm1</strain>
    </source>
</reference>
<dbReference type="OrthoDB" id="1939603at2759"/>
<evidence type="ECO:0000313" key="4">
    <source>
        <dbReference type="EMBL" id="KAF9779155.1"/>
    </source>
</evidence>
<protein>
    <recommendedName>
        <fullName evidence="3">C2H2-type domain-containing protein</fullName>
    </recommendedName>
</protein>
<dbReference type="InterPro" id="IPR039327">
    <property type="entry name" value="CON7-like"/>
</dbReference>
<dbReference type="GO" id="GO:0006355">
    <property type="term" value="P:regulation of DNA-templated transcription"/>
    <property type="evidence" value="ECO:0007669"/>
    <property type="project" value="InterPro"/>
</dbReference>
<dbReference type="PROSITE" id="PS50157">
    <property type="entry name" value="ZINC_FINGER_C2H2_2"/>
    <property type="match status" value="1"/>
</dbReference>
<dbReference type="InterPro" id="IPR013087">
    <property type="entry name" value="Znf_C2H2_type"/>
</dbReference>
<keyword evidence="1" id="KW-0862">Zinc</keyword>
<evidence type="ECO:0000313" key="5">
    <source>
        <dbReference type="Proteomes" id="UP000736335"/>
    </source>
</evidence>
<dbReference type="Proteomes" id="UP000736335">
    <property type="component" value="Unassembled WGS sequence"/>
</dbReference>
<keyword evidence="1" id="KW-0479">Metal-binding</keyword>
<dbReference type="Gene3D" id="3.30.160.60">
    <property type="entry name" value="Classic Zinc Finger"/>
    <property type="match status" value="1"/>
</dbReference>
<comment type="caution">
    <text evidence="4">The sequence shown here is derived from an EMBL/GenBank/DDBJ whole genome shotgun (WGS) entry which is preliminary data.</text>
</comment>
<organism evidence="4 5">
    <name type="scientific">Thelephora terrestris</name>
    <dbReference type="NCBI Taxonomy" id="56493"/>
    <lineage>
        <taxon>Eukaryota</taxon>
        <taxon>Fungi</taxon>
        <taxon>Dikarya</taxon>
        <taxon>Basidiomycota</taxon>
        <taxon>Agaricomycotina</taxon>
        <taxon>Agaricomycetes</taxon>
        <taxon>Thelephorales</taxon>
        <taxon>Thelephoraceae</taxon>
        <taxon>Thelephora</taxon>
    </lineage>
</organism>
<feature type="compositionally biased region" description="Gly residues" evidence="2">
    <location>
        <begin position="467"/>
        <end position="476"/>
    </location>
</feature>
<feature type="region of interest" description="Disordered" evidence="2">
    <location>
        <begin position="258"/>
        <end position="299"/>
    </location>
</feature>
<evidence type="ECO:0000256" key="1">
    <source>
        <dbReference type="PROSITE-ProRule" id="PRU00042"/>
    </source>
</evidence>
<evidence type="ECO:0000256" key="2">
    <source>
        <dbReference type="SAM" id="MobiDB-lite"/>
    </source>
</evidence>
<dbReference type="PANTHER" id="PTHR36167">
    <property type="entry name" value="C2H2 FINGER DOMAIN TRANSCRIPTION FACTOR (EUROFUNG)-RELATED"/>
    <property type="match status" value="1"/>
</dbReference>
<proteinExistence type="predicted"/>
<feature type="compositionally biased region" description="Polar residues" evidence="2">
    <location>
        <begin position="120"/>
        <end position="131"/>
    </location>
</feature>
<feature type="compositionally biased region" description="Polar residues" evidence="2">
    <location>
        <begin position="34"/>
        <end position="77"/>
    </location>
</feature>
<feature type="compositionally biased region" description="Low complexity" evidence="2">
    <location>
        <begin position="269"/>
        <end position="287"/>
    </location>
</feature>
<feature type="compositionally biased region" description="Polar residues" evidence="2">
    <location>
        <begin position="443"/>
        <end position="453"/>
    </location>
</feature>
<feature type="region of interest" description="Disordered" evidence="2">
    <location>
        <begin position="33"/>
        <end position="84"/>
    </location>
</feature>
<dbReference type="AlphaFoldDB" id="A0A9P6H7A0"/>
<reference evidence="4" key="1">
    <citation type="journal article" date="2020" name="Nat. Commun.">
        <title>Large-scale genome sequencing of mycorrhizal fungi provides insights into the early evolution of symbiotic traits.</title>
        <authorList>
            <person name="Miyauchi S."/>
            <person name="Kiss E."/>
            <person name="Kuo A."/>
            <person name="Drula E."/>
            <person name="Kohler A."/>
            <person name="Sanchez-Garcia M."/>
            <person name="Morin E."/>
            <person name="Andreopoulos B."/>
            <person name="Barry K.W."/>
            <person name="Bonito G."/>
            <person name="Buee M."/>
            <person name="Carver A."/>
            <person name="Chen C."/>
            <person name="Cichocki N."/>
            <person name="Clum A."/>
            <person name="Culley D."/>
            <person name="Crous P.W."/>
            <person name="Fauchery L."/>
            <person name="Girlanda M."/>
            <person name="Hayes R.D."/>
            <person name="Keri Z."/>
            <person name="LaButti K."/>
            <person name="Lipzen A."/>
            <person name="Lombard V."/>
            <person name="Magnuson J."/>
            <person name="Maillard F."/>
            <person name="Murat C."/>
            <person name="Nolan M."/>
            <person name="Ohm R.A."/>
            <person name="Pangilinan J."/>
            <person name="Pereira M.F."/>
            <person name="Perotto S."/>
            <person name="Peter M."/>
            <person name="Pfister S."/>
            <person name="Riley R."/>
            <person name="Sitrit Y."/>
            <person name="Stielow J.B."/>
            <person name="Szollosi G."/>
            <person name="Zifcakova L."/>
            <person name="Stursova M."/>
            <person name="Spatafora J.W."/>
            <person name="Tedersoo L."/>
            <person name="Vaario L.M."/>
            <person name="Yamada A."/>
            <person name="Yan M."/>
            <person name="Wang P."/>
            <person name="Xu J."/>
            <person name="Bruns T."/>
            <person name="Baldrian P."/>
            <person name="Vilgalys R."/>
            <person name="Dunand C."/>
            <person name="Henrissat B."/>
            <person name="Grigoriev I.V."/>
            <person name="Hibbett D."/>
            <person name="Nagy L.G."/>
            <person name="Martin F.M."/>
        </authorList>
    </citation>
    <scope>NUCLEOTIDE SEQUENCE</scope>
    <source>
        <strain evidence="4">UH-Tt-Lm1</strain>
    </source>
</reference>
<evidence type="ECO:0000259" key="3">
    <source>
        <dbReference type="PROSITE" id="PS50157"/>
    </source>
</evidence>
<feature type="compositionally biased region" description="Polar residues" evidence="2">
    <location>
        <begin position="140"/>
        <end position="151"/>
    </location>
</feature>
<feature type="compositionally biased region" description="Polar residues" evidence="2">
    <location>
        <begin position="160"/>
        <end position="200"/>
    </location>
</feature>
<sequence length="549" mass="60361">MLSLLPQPAAPRLALDIPVSSIDVPDKRYEMIYNDNSPLSSPQSADDSNPINLSQPMSAPHNQLRYPSTQRNPSSSFYPAPDSAIDHRRMSEPALLSGSHPSAYRPVDSRYNNYASSYSPPTLHYSASSRPNYPGHSRTDSNASSADYRSQQAHDEAFSDPSNHSPRPSTGSTGAVDSTVQVQSLSPHSSVSPDMSTQALRTTIRKRPRRRYDEIERLYHCSWPECTKSYGTLNHLNAHVVMQKHGPRRLPSEFKELRKQWRKAKKEGSFSSPQSAAPGQSPSNANSYPPQPINPYYQASANMQNPMSDRRRRMTDSSIPGIASYRASNPYLQPGVSSQAWMDHNQDRRYSLSMSYTSEGTVVDDVYGQYDNSSLSASNDQMSGYTQYTTQDQYTTTTHGYTYPPLQSPQADQSNGSPHSPPNRGSQRLTSATTLPPLPPTNSHPINRLSSDNGMILNPLDYRSTSGGTGTSGGTAGDSPSAGSEYDEPRSSYQLQSTSGGYGAYEESVHAHSHGSQSSEYSLGRNRLPRDSTLLTPVNLDGLRYGKDI</sequence>
<gene>
    <name evidence="4" type="ORF">BJ322DRAFT_443372</name>
</gene>